<accession>A0A7K3WWH4</accession>
<dbReference type="AlphaFoldDB" id="A0A7K3WWH4"/>
<keyword evidence="2" id="KW-1185">Reference proteome</keyword>
<proteinExistence type="predicted"/>
<gene>
    <name evidence="1" type="ORF">G3O08_17380</name>
</gene>
<comment type="caution">
    <text evidence="1">The sequence shown here is derived from an EMBL/GenBank/DDBJ whole genome shotgun (WGS) entry which is preliminary data.</text>
</comment>
<reference evidence="1 2" key="1">
    <citation type="submission" date="2020-02" db="EMBL/GenBank/DDBJ databases">
        <title>Out from the shadows clarifying the taxonomy of the family Cryomorphaceae and related taxa by utilizing the GTDB taxonomic framework.</title>
        <authorList>
            <person name="Bowman J.P."/>
        </authorList>
    </citation>
    <scope>NUCLEOTIDE SEQUENCE [LARGE SCALE GENOMIC DNA]</scope>
    <source>
        <strain evidence="1 2">QSSC 1-22</strain>
    </source>
</reference>
<evidence type="ECO:0000313" key="1">
    <source>
        <dbReference type="EMBL" id="NEN25272.1"/>
    </source>
</evidence>
<dbReference type="Proteomes" id="UP000486602">
    <property type="component" value="Unassembled WGS sequence"/>
</dbReference>
<evidence type="ECO:0008006" key="3">
    <source>
        <dbReference type="Google" id="ProtNLM"/>
    </source>
</evidence>
<evidence type="ECO:0000313" key="2">
    <source>
        <dbReference type="Proteomes" id="UP000486602"/>
    </source>
</evidence>
<protein>
    <recommendedName>
        <fullName evidence="3">Lipoprotein</fullName>
    </recommendedName>
</protein>
<dbReference type="PROSITE" id="PS51257">
    <property type="entry name" value="PROKAR_LIPOPROTEIN"/>
    <property type="match status" value="1"/>
</dbReference>
<dbReference type="RefSeq" id="WP_163286731.1">
    <property type="nucleotide sequence ID" value="NZ_JAAGVY010000046.1"/>
</dbReference>
<dbReference type="EMBL" id="JAAGVY010000046">
    <property type="protein sequence ID" value="NEN25272.1"/>
    <property type="molecule type" value="Genomic_DNA"/>
</dbReference>
<organism evidence="1 2">
    <name type="scientific">Cryomorpha ignava</name>
    <dbReference type="NCBI Taxonomy" id="101383"/>
    <lineage>
        <taxon>Bacteria</taxon>
        <taxon>Pseudomonadati</taxon>
        <taxon>Bacteroidota</taxon>
        <taxon>Flavobacteriia</taxon>
        <taxon>Flavobacteriales</taxon>
        <taxon>Cryomorphaceae</taxon>
        <taxon>Cryomorpha</taxon>
    </lineage>
</organism>
<name>A0A7K3WWH4_9FLAO</name>
<sequence length="177" mass="20346">MRLFSLLVFVFALISCQSEPQPEQKIEMVGVEAIFGTEKGALFRGSNISDQPKQIRTREKAIPTIDSDSLIEYDYTYQLKSGYTEMHVFYTFDEFGLFEIQVDFYPESDEKAKDLLPKLEEQLTSRFGEPKENGLSKRWTTFSVSNNIIEITLSNESLDAENAFISLNYLEPLPDEI</sequence>